<proteinExistence type="predicted"/>
<sequence length="105" mass="11938">MTIEEEKRLYREARKEYAAVYLVALAIVVVGFATTELFSAGSLIPTTVLIIWALGIARFGRKQEQYLLAIEPQVNQMVSDGISEHEAMKQLGCDKFYYKPFWAVC</sequence>
<feature type="transmembrane region" description="Helical" evidence="1">
    <location>
        <begin position="40"/>
        <end position="60"/>
    </location>
</feature>
<reference evidence="2 3" key="1">
    <citation type="submission" date="2019-02" db="EMBL/GenBank/DDBJ databases">
        <title>Marinobacter halodurans sp. nov., a marine bacterium isolated from sea tidal flat.</title>
        <authorList>
            <person name="Yoo Y."/>
            <person name="Lee D.W."/>
            <person name="Kim B.S."/>
            <person name="Kim J.-J."/>
        </authorList>
    </citation>
    <scope>NUCLEOTIDE SEQUENCE [LARGE SCALE GENOMIC DNA]</scope>
    <source>
        <strain evidence="2 3">YJ-S3-2</strain>
    </source>
</reference>
<evidence type="ECO:0000313" key="3">
    <source>
        <dbReference type="Proteomes" id="UP000313645"/>
    </source>
</evidence>
<feature type="transmembrane region" description="Helical" evidence="1">
    <location>
        <begin position="17"/>
        <end position="34"/>
    </location>
</feature>
<organism evidence="2 3">
    <name type="scientific">Marinobacter halodurans</name>
    <dbReference type="NCBI Taxonomy" id="2528979"/>
    <lineage>
        <taxon>Bacteria</taxon>
        <taxon>Pseudomonadati</taxon>
        <taxon>Pseudomonadota</taxon>
        <taxon>Gammaproteobacteria</taxon>
        <taxon>Pseudomonadales</taxon>
        <taxon>Marinobacteraceae</taxon>
        <taxon>Marinobacter</taxon>
    </lineage>
</organism>
<dbReference type="EMBL" id="SJDL01000008">
    <property type="protein sequence ID" value="TBW57404.1"/>
    <property type="molecule type" value="Genomic_DNA"/>
</dbReference>
<protein>
    <submittedName>
        <fullName evidence="2">Uncharacterized protein</fullName>
    </submittedName>
</protein>
<name>A0ABY1ZM63_9GAMM</name>
<keyword evidence="3" id="KW-1185">Reference proteome</keyword>
<keyword evidence="1" id="KW-0472">Membrane</keyword>
<evidence type="ECO:0000256" key="1">
    <source>
        <dbReference type="SAM" id="Phobius"/>
    </source>
</evidence>
<keyword evidence="1" id="KW-1133">Transmembrane helix</keyword>
<accession>A0ABY1ZM63</accession>
<gene>
    <name evidence="2" type="ORF">EZI54_07030</name>
</gene>
<comment type="caution">
    <text evidence="2">The sequence shown here is derived from an EMBL/GenBank/DDBJ whole genome shotgun (WGS) entry which is preliminary data.</text>
</comment>
<evidence type="ECO:0000313" key="2">
    <source>
        <dbReference type="EMBL" id="TBW57404.1"/>
    </source>
</evidence>
<keyword evidence="1" id="KW-0812">Transmembrane</keyword>
<dbReference type="Proteomes" id="UP000313645">
    <property type="component" value="Unassembled WGS sequence"/>
</dbReference>
<dbReference type="RefSeq" id="WP_131480428.1">
    <property type="nucleotide sequence ID" value="NZ_SJDL01000008.1"/>
</dbReference>